<sequence>MNCTKCVELQRDLEAAERAGDRTKAVDCRVLLRRHPQHDGVAVEIGALPRTRGDEKLAGRLVPASHGAT</sequence>
<name>A0A640TFQ6_STRNI</name>
<comment type="caution">
    <text evidence="1">The sequence shown here is derived from an EMBL/GenBank/DDBJ whole genome shotgun (WGS) entry which is preliminary data.</text>
</comment>
<accession>A0A640TFQ6</accession>
<organism evidence="1 2">
    <name type="scientific">Streptomyces nigrescens</name>
    <dbReference type="NCBI Taxonomy" id="1920"/>
    <lineage>
        <taxon>Bacteria</taxon>
        <taxon>Bacillati</taxon>
        <taxon>Actinomycetota</taxon>
        <taxon>Actinomycetes</taxon>
        <taxon>Kitasatosporales</taxon>
        <taxon>Streptomycetaceae</taxon>
        <taxon>Streptomyces</taxon>
    </lineage>
</organism>
<protein>
    <submittedName>
        <fullName evidence="1">Uncharacterized protein</fullName>
    </submittedName>
</protein>
<evidence type="ECO:0000313" key="1">
    <source>
        <dbReference type="EMBL" id="GFE21076.1"/>
    </source>
</evidence>
<dbReference type="AlphaFoldDB" id="A0A640TFQ6"/>
<dbReference type="EMBL" id="BLIP01000001">
    <property type="protein sequence ID" value="GFE21076.1"/>
    <property type="molecule type" value="Genomic_DNA"/>
</dbReference>
<dbReference type="Proteomes" id="UP000429552">
    <property type="component" value="Unassembled WGS sequence"/>
</dbReference>
<gene>
    <name evidence="1" type="ORF">Sliba_15290</name>
</gene>
<reference evidence="1 2" key="1">
    <citation type="submission" date="2019-12" db="EMBL/GenBank/DDBJ databases">
        <title>Whole genome shotgun sequence of Streptomyces libani subsp. libani NBRC 13452.</title>
        <authorList>
            <person name="Ichikawa N."/>
            <person name="Kimura A."/>
            <person name="Kitahashi Y."/>
            <person name="Komaki H."/>
            <person name="Tamura T."/>
        </authorList>
    </citation>
    <scope>NUCLEOTIDE SEQUENCE [LARGE SCALE GENOMIC DNA]</scope>
    <source>
        <strain evidence="1 2">NBRC 13452</strain>
    </source>
</reference>
<evidence type="ECO:0000313" key="2">
    <source>
        <dbReference type="Proteomes" id="UP000429552"/>
    </source>
</evidence>
<proteinExistence type="predicted"/>